<keyword evidence="2" id="KW-0969">Cilium</keyword>
<reference evidence="2" key="1">
    <citation type="submission" date="2020-02" db="EMBL/GenBank/DDBJ databases">
        <authorList>
            <person name="Meier V. D."/>
        </authorList>
    </citation>
    <scope>NUCLEOTIDE SEQUENCE</scope>
    <source>
        <strain evidence="2">AVDCRST_MAG23</strain>
    </source>
</reference>
<feature type="compositionally biased region" description="Basic residues" evidence="1">
    <location>
        <begin position="65"/>
        <end position="74"/>
    </location>
</feature>
<keyword evidence="2" id="KW-0966">Cell projection</keyword>
<feature type="region of interest" description="Disordered" evidence="1">
    <location>
        <begin position="13"/>
        <end position="47"/>
    </location>
</feature>
<feature type="region of interest" description="Disordered" evidence="1">
    <location>
        <begin position="65"/>
        <end position="90"/>
    </location>
</feature>
<accession>A0A6J4TS90</accession>
<proteinExistence type="predicted"/>
<protein>
    <submittedName>
        <fullName evidence="2">Flagellar biosynthesis protein FliQ</fullName>
    </submittedName>
</protein>
<feature type="compositionally biased region" description="Basic and acidic residues" evidence="1">
    <location>
        <begin position="75"/>
        <end position="90"/>
    </location>
</feature>
<feature type="non-terminal residue" evidence="2">
    <location>
        <position position="1"/>
    </location>
</feature>
<gene>
    <name evidence="2" type="ORF">AVDCRST_MAG23-990</name>
</gene>
<name>A0A6J4TS90_9SPHN</name>
<dbReference type="EMBL" id="CADCWD010000040">
    <property type="protein sequence ID" value="CAA9530806.1"/>
    <property type="molecule type" value="Genomic_DNA"/>
</dbReference>
<keyword evidence="2" id="KW-0282">Flagellum</keyword>
<evidence type="ECO:0000313" key="2">
    <source>
        <dbReference type="EMBL" id="CAA9530806.1"/>
    </source>
</evidence>
<evidence type="ECO:0000256" key="1">
    <source>
        <dbReference type="SAM" id="MobiDB-lite"/>
    </source>
</evidence>
<dbReference type="AlphaFoldDB" id="A0A6J4TS90"/>
<organism evidence="2">
    <name type="scientific">uncultured Sphingosinicella sp</name>
    <dbReference type="NCBI Taxonomy" id="478748"/>
    <lineage>
        <taxon>Bacteria</taxon>
        <taxon>Pseudomonadati</taxon>
        <taxon>Pseudomonadota</taxon>
        <taxon>Alphaproteobacteria</taxon>
        <taxon>Sphingomonadales</taxon>
        <taxon>Sphingosinicellaceae</taxon>
        <taxon>Sphingosinicella</taxon>
        <taxon>environmental samples</taxon>
    </lineage>
</organism>
<sequence>GRHRLFRWHRPAGALDPGARIGADPDPGAGHRHPARHGAGRDLDQRGDLELRAQADRGGRLPCLVRHRHPHAPGRLHDRDLRPDTRAYAM</sequence>
<feature type="non-terminal residue" evidence="2">
    <location>
        <position position="90"/>
    </location>
</feature>